<dbReference type="Proteomes" id="UP001432014">
    <property type="component" value="Plasmid unnamed1"/>
</dbReference>
<feature type="region of interest" description="Disordered" evidence="1">
    <location>
        <begin position="1"/>
        <end position="37"/>
    </location>
</feature>
<evidence type="ECO:0000313" key="3">
    <source>
        <dbReference type="Proteomes" id="UP001432014"/>
    </source>
</evidence>
<feature type="compositionally biased region" description="Low complexity" evidence="1">
    <location>
        <begin position="258"/>
        <end position="267"/>
    </location>
</feature>
<feature type="region of interest" description="Disordered" evidence="1">
    <location>
        <begin position="216"/>
        <end position="235"/>
    </location>
</feature>
<evidence type="ECO:0000256" key="1">
    <source>
        <dbReference type="SAM" id="MobiDB-lite"/>
    </source>
</evidence>
<sequence length="440" mass="45474">MTSEAPPRNDDPSGTAVPGPPCGWCEAPLPPSAKGRPRAYCDLSCKSKAARRRLAERPKPPATEAPAAPAAAAVALPPGVLAAAAEDEPAGPRRRVLELADALAGAAYWYARTLDARDPAQALTGLRSAVQAFTGQLLAAAQAAHDDALAARAPRPDAHLDAVPGHLDTPEVHLDGPAFSDRRFEIAMPADGTTRAVPAPAGAATAALRSRAAGAPAGHLDAVPGHLDAPAPDLDDRAFSDRRFEIGGPAGGTTGRVPGPADGTTTPGPGPAPTPGPDTDRFENRPAPTEAELEEARRILTSPQVLARVSPRLRNDTALAPARAAAVPQADIRPAPAPAAPPNPFKRGFGDCDILLALPQLDAGWQLAGWKTNALAYFVLHDGEIVGWVEIGIGAHPRWAAIADGRILTDTATGEPLFHASPELAARTVRQAHLARRGGR</sequence>
<organism evidence="2 3">
    <name type="scientific">Kitasatospora herbaricolor</name>
    <dbReference type="NCBI Taxonomy" id="68217"/>
    <lineage>
        <taxon>Bacteria</taxon>
        <taxon>Bacillati</taxon>
        <taxon>Actinomycetota</taxon>
        <taxon>Actinomycetes</taxon>
        <taxon>Kitasatosporales</taxon>
        <taxon>Streptomycetaceae</taxon>
        <taxon>Kitasatospora</taxon>
    </lineage>
</organism>
<protein>
    <submittedName>
        <fullName evidence="2">Uncharacterized protein</fullName>
    </submittedName>
</protein>
<reference evidence="2 3" key="1">
    <citation type="submission" date="2022-10" db="EMBL/GenBank/DDBJ databases">
        <title>The complete genomes of actinobacterial strains from the NBC collection.</title>
        <authorList>
            <person name="Joergensen T.S."/>
            <person name="Alvarez Arevalo M."/>
            <person name="Sterndorff E.B."/>
            <person name="Faurdal D."/>
            <person name="Vuksanovic O."/>
            <person name="Mourched A.-S."/>
            <person name="Charusanti P."/>
            <person name="Shaw S."/>
            <person name="Blin K."/>
            <person name="Weber T."/>
        </authorList>
    </citation>
    <scope>NUCLEOTIDE SEQUENCE [LARGE SCALE GENOMIC DNA]</scope>
    <source>
        <strain evidence="2 3">NBC_01247</strain>
        <plasmid evidence="2 3">unnamed1</plasmid>
    </source>
</reference>
<geneLocation type="plasmid" evidence="2 3">
    <name>unnamed1</name>
</geneLocation>
<accession>A0ABZ1WMC2</accession>
<dbReference type="RefSeq" id="WP_329501524.1">
    <property type="nucleotide sequence ID" value="NZ_CP108461.1"/>
</dbReference>
<evidence type="ECO:0000313" key="2">
    <source>
        <dbReference type="EMBL" id="WUS61872.1"/>
    </source>
</evidence>
<dbReference type="EMBL" id="CP108483">
    <property type="protein sequence ID" value="WUS61872.1"/>
    <property type="molecule type" value="Genomic_DNA"/>
</dbReference>
<proteinExistence type="predicted"/>
<feature type="region of interest" description="Disordered" evidence="1">
    <location>
        <begin position="243"/>
        <end position="285"/>
    </location>
</feature>
<keyword evidence="2" id="KW-0614">Plasmid</keyword>
<gene>
    <name evidence="2" type="ORF">OG469_41055</name>
</gene>
<name>A0ABZ1WMC2_9ACTN</name>
<keyword evidence="3" id="KW-1185">Reference proteome</keyword>